<organism evidence="1 2">
    <name type="scientific">Weissella minor</name>
    <dbReference type="NCBI Taxonomy" id="1620"/>
    <lineage>
        <taxon>Bacteria</taxon>
        <taxon>Bacillati</taxon>
        <taxon>Bacillota</taxon>
        <taxon>Bacilli</taxon>
        <taxon>Lactobacillales</taxon>
        <taxon>Lactobacillaceae</taxon>
        <taxon>Weissella</taxon>
    </lineage>
</organism>
<evidence type="ECO:0000313" key="1">
    <source>
        <dbReference type="EMBL" id="KRN76874.1"/>
    </source>
</evidence>
<proteinExistence type="predicted"/>
<reference evidence="1 2" key="1">
    <citation type="journal article" date="2015" name="Genome Announc.">
        <title>Expanding the biotechnology potential of lactobacilli through comparative genomics of 213 strains and associated genera.</title>
        <authorList>
            <person name="Sun Z."/>
            <person name="Harris H.M."/>
            <person name="McCann A."/>
            <person name="Guo C."/>
            <person name="Argimon S."/>
            <person name="Zhang W."/>
            <person name="Yang X."/>
            <person name="Jeffery I.B."/>
            <person name="Cooney J.C."/>
            <person name="Kagawa T.F."/>
            <person name="Liu W."/>
            <person name="Song Y."/>
            <person name="Salvetti E."/>
            <person name="Wrobel A."/>
            <person name="Rasinkangas P."/>
            <person name="Parkhill J."/>
            <person name="Rea M.C."/>
            <person name="O'Sullivan O."/>
            <person name="Ritari J."/>
            <person name="Douillard F.P."/>
            <person name="Paul Ross R."/>
            <person name="Yang R."/>
            <person name="Briner A.E."/>
            <person name="Felis G.E."/>
            <person name="de Vos W.M."/>
            <person name="Barrangou R."/>
            <person name="Klaenhammer T.R."/>
            <person name="Caufield P.W."/>
            <person name="Cui Y."/>
            <person name="Zhang H."/>
            <person name="O'Toole P.W."/>
        </authorList>
    </citation>
    <scope>NUCLEOTIDE SEQUENCE [LARGE SCALE GENOMIC DNA]</scope>
    <source>
        <strain evidence="1 2">DSM 20014</strain>
    </source>
</reference>
<evidence type="ECO:0000313" key="2">
    <source>
        <dbReference type="Proteomes" id="UP000051673"/>
    </source>
</evidence>
<protein>
    <recommendedName>
        <fullName evidence="3">HTH tetR-type domain-containing protein</fullName>
    </recommendedName>
</protein>
<name>A0A0R2JQP4_9LACO</name>
<dbReference type="EMBL" id="JQCD01000024">
    <property type="protein sequence ID" value="KRN76874.1"/>
    <property type="molecule type" value="Genomic_DNA"/>
</dbReference>
<dbReference type="PATRIC" id="fig|1620.3.peg.388"/>
<dbReference type="InterPro" id="IPR009057">
    <property type="entry name" value="Homeodomain-like_sf"/>
</dbReference>
<comment type="caution">
    <text evidence="1">The sequence shown here is derived from an EMBL/GenBank/DDBJ whole genome shotgun (WGS) entry which is preliminary data.</text>
</comment>
<sequence length="187" mass="21630">MPKILLDTQLKIDARTIETQKKLYAALIHFYEEKHSFTELTVTQVCHYAHVGRTTFYRHHQDLTDIITVQLLILINDFHQRIDSVTTLNFETGSQAIVTEIRNNPLLFQLMAWSQSTNLMVHILSGEVLNILNIREHDFDHQTILATLLAQNILNFALTISTHPEFNFEQVQQLFNLTIPNLPAPID</sequence>
<dbReference type="Proteomes" id="UP000051673">
    <property type="component" value="Unassembled WGS sequence"/>
</dbReference>
<dbReference type="AlphaFoldDB" id="A0A0R2JQP4"/>
<gene>
    <name evidence="1" type="ORF">IV67_GL000383</name>
</gene>
<keyword evidence="2" id="KW-1185">Reference proteome</keyword>
<accession>A0A0R2JQP4</accession>
<dbReference type="SUPFAM" id="SSF46689">
    <property type="entry name" value="Homeodomain-like"/>
    <property type="match status" value="1"/>
</dbReference>
<dbReference type="OrthoDB" id="9810250at2"/>
<dbReference type="STRING" id="1620.IV67_GL000383"/>
<dbReference type="RefSeq" id="WP_057787643.1">
    <property type="nucleotide sequence ID" value="NZ_JQCD01000024.1"/>
</dbReference>
<dbReference type="Gene3D" id="1.10.357.10">
    <property type="entry name" value="Tetracycline Repressor, domain 2"/>
    <property type="match status" value="1"/>
</dbReference>
<evidence type="ECO:0008006" key="3">
    <source>
        <dbReference type="Google" id="ProtNLM"/>
    </source>
</evidence>